<name>A0ABY2PU29_9ENTR</name>
<feature type="region of interest" description="Disordered" evidence="1">
    <location>
        <begin position="33"/>
        <end position="58"/>
    </location>
</feature>
<keyword evidence="2" id="KW-1133">Transmembrane helix</keyword>
<comment type="caution">
    <text evidence="3">The sequence shown here is derived from an EMBL/GenBank/DDBJ whole genome shotgun (WGS) entry which is preliminary data.</text>
</comment>
<feature type="transmembrane region" description="Helical" evidence="2">
    <location>
        <begin position="174"/>
        <end position="195"/>
    </location>
</feature>
<evidence type="ECO:0000256" key="2">
    <source>
        <dbReference type="SAM" id="Phobius"/>
    </source>
</evidence>
<evidence type="ECO:0000313" key="3">
    <source>
        <dbReference type="EMBL" id="THE38264.1"/>
    </source>
</evidence>
<sequence length="196" mass="22097">MLTGKISTLRLPDETLAASRRSPELVTTQAPMTRIATDSLSVTTESTQKLPPNEENQQPIQFPALFSRIKVHSTQEASPSANPEKAGTAEFPEIKEQTVLVKERRESTPSQRPKEWLDILDKMQQEETKMYESRNSAKKTRKEENAHNGEMPKGEYYPYPPATQQENTLSPSSMLHLPIIAGFTFLVVTVLFLILN</sequence>
<feature type="compositionally biased region" description="Polar residues" evidence="1">
    <location>
        <begin position="72"/>
        <end position="81"/>
    </location>
</feature>
<accession>A0ABY2PU29</accession>
<keyword evidence="2" id="KW-0812">Transmembrane</keyword>
<proteinExistence type="predicted"/>
<protein>
    <submittedName>
        <fullName evidence="3">Uncharacterized protein</fullName>
    </submittedName>
</protein>
<reference evidence="3 4" key="1">
    <citation type="submission" date="2018-05" db="EMBL/GenBank/DDBJ databases">
        <title>Isolation and genomic analyses of lactose-positive bacteria from faecal samples of preterm neonates.</title>
        <authorList>
            <person name="Chen Y."/>
            <person name="Brook T.C."/>
            <person name="O'Neill I."/>
            <person name="Soe C.Z."/>
            <person name="Hall L.J."/>
            <person name="Hoyles L."/>
        </authorList>
    </citation>
    <scope>NUCLEOTIDE SEQUENCE [LARGE SCALE GENOMIC DNA]</scope>
    <source>
        <strain evidence="3 4">P080C CL</strain>
    </source>
</reference>
<dbReference type="EMBL" id="QFVP01000006">
    <property type="protein sequence ID" value="THE38264.1"/>
    <property type="molecule type" value="Genomic_DNA"/>
</dbReference>
<gene>
    <name evidence="3" type="ORF">DJ535_11155</name>
</gene>
<feature type="region of interest" description="Disordered" evidence="1">
    <location>
        <begin position="70"/>
        <end position="160"/>
    </location>
</feature>
<keyword evidence="4" id="KW-1185">Reference proteome</keyword>
<evidence type="ECO:0000256" key="1">
    <source>
        <dbReference type="SAM" id="MobiDB-lite"/>
    </source>
</evidence>
<feature type="compositionally biased region" description="Basic and acidic residues" evidence="1">
    <location>
        <begin position="141"/>
        <end position="153"/>
    </location>
</feature>
<organism evidence="3 4">
    <name type="scientific">Citrobacter murliniae</name>
    <dbReference type="NCBI Taxonomy" id="67829"/>
    <lineage>
        <taxon>Bacteria</taxon>
        <taxon>Pseudomonadati</taxon>
        <taxon>Pseudomonadota</taxon>
        <taxon>Gammaproteobacteria</taxon>
        <taxon>Enterobacterales</taxon>
        <taxon>Enterobacteriaceae</taxon>
        <taxon>Citrobacter</taxon>
        <taxon>Citrobacter freundii complex</taxon>
    </lineage>
</organism>
<keyword evidence="2" id="KW-0472">Membrane</keyword>
<evidence type="ECO:0000313" key="4">
    <source>
        <dbReference type="Proteomes" id="UP000306790"/>
    </source>
</evidence>
<feature type="compositionally biased region" description="Basic and acidic residues" evidence="1">
    <location>
        <begin position="92"/>
        <end position="132"/>
    </location>
</feature>
<dbReference type="Proteomes" id="UP000306790">
    <property type="component" value="Unassembled WGS sequence"/>
</dbReference>